<reference evidence="8" key="1">
    <citation type="journal article" date="2013" name="Stand. Genomic Sci.">
        <title>Genome sequence of the Litoreibacter arenae type strain (DSM 19593(T)), a member of the Roseobacter clade isolated from sea sand.</title>
        <authorList>
            <person name="Riedel T."/>
            <person name="Fiebig A."/>
            <person name="Petersen J."/>
            <person name="Gronow S."/>
            <person name="Kyrpides N.C."/>
            <person name="Goker M."/>
            <person name="Klenk H.P."/>
        </authorList>
    </citation>
    <scope>NUCLEOTIDE SEQUENCE [LARGE SCALE GENOMIC DNA]</scope>
    <source>
        <strain evidence="8">DSM 19593</strain>
    </source>
</reference>
<dbReference type="EMBL" id="AONI01000006">
    <property type="protein sequence ID" value="EPX81246.1"/>
    <property type="molecule type" value="Genomic_DNA"/>
</dbReference>
<feature type="binding site" evidence="4">
    <location>
        <position position="104"/>
    </location>
    <ligand>
        <name>pyridoxal 5'-phosphate</name>
        <dbReference type="ChEBI" id="CHEBI:597326"/>
    </ligand>
</feature>
<dbReference type="NCBIfam" id="TIGR01814">
    <property type="entry name" value="kynureninase"/>
    <property type="match status" value="1"/>
</dbReference>
<evidence type="ECO:0000256" key="1">
    <source>
        <dbReference type="ARBA" id="ARBA00022642"/>
    </source>
</evidence>
<dbReference type="eggNOG" id="COG3844">
    <property type="taxonomic scope" value="Bacteria"/>
</dbReference>
<dbReference type="PANTHER" id="PTHR14084">
    <property type="entry name" value="KYNURENINASE"/>
    <property type="match status" value="1"/>
</dbReference>
<evidence type="ECO:0000256" key="6">
    <source>
        <dbReference type="PIRNR" id="PIRNR038800"/>
    </source>
</evidence>
<dbReference type="UniPathway" id="UPA00334">
    <property type="reaction ID" value="UER00455"/>
</dbReference>
<dbReference type="InterPro" id="IPR015422">
    <property type="entry name" value="PyrdxlP-dep_Trfase_small"/>
</dbReference>
<dbReference type="PIRSF" id="PIRSF038800">
    <property type="entry name" value="KYNU"/>
    <property type="match status" value="1"/>
</dbReference>
<dbReference type="Gene3D" id="3.40.640.10">
    <property type="entry name" value="Type I PLP-dependent aspartate aminotransferase-like (Major domain)"/>
    <property type="match status" value="1"/>
</dbReference>
<dbReference type="OrthoDB" id="9812626at2"/>
<feature type="binding site" evidence="4">
    <location>
        <position position="284"/>
    </location>
    <ligand>
        <name>pyridoxal 5'-phosphate</name>
        <dbReference type="ChEBI" id="CHEBI:597326"/>
    </ligand>
</feature>
<keyword evidence="8" id="KW-1185">Reference proteome</keyword>
<dbReference type="GO" id="GO:0030170">
    <property type="term" value="F:pyridoxal phosphate binding"/>
    <property type="evidence" value="ECO:0007669"/>
    <property type="project" value="UniProtKB-UniRule"/>
</dbReference>
<keyword evidence="1 4" id="KW-0662">Pyridine nucleotide biosynthesis</keyword>
<dbReference type="Gene3D" id="3.90.1150.10">
    <property type="entry name" value="Aspartate Aminotransferase, domain 1"/>
    <property type="match status" value="1"/>
</dbReference>
<dbReference type="EC" id="3.7.1.3" evidence="4 5"/>
<evidence type="ECO:0000256" key="3">
    <source>
        <dbReference type="ARBA" id="ARBA00022898"/>
    </source>
</evidence>
<proteinExistence type="inferred from homology"/>
<organism evidence="7 8">
    <name type="scientific">Litoreibacter arenae DSM 19593</name>
    <dbReference type="NCBI Taxonomy" id="1123360"/>
    <lineage>
        <taxon>Bacteria</taxon>
        <taxon>Pseudomonadati</taxon>
        <taxon>Pseudomonadota</taxon>
        <taxon>Alphaproteobacteria</taxon>
        <taxon>Rhodobacterales</taxon>
        <taxon>Roseobacteraceae</taxon>
        <taxon>Litoreibacter</taxon>
    </lineage>
</organism>
<dbReference type="HAMAP" id="MF_01970">
    <property type="entry name" value="Kynureninase"/>
    <property type="match status" value="1"/>
</dbReference>
<evidence type="ECO:0000313" key="7">
    <source>
        <dbReference type="EMBL" id="EPX81246.1"/>
    </source>
</evidence>
<keyword evidence="2 4" id="KW-0378">Hydrolase</keyword>
<comment type="caution">
    <text evidence="7">The sequence shown here is derived from an EMBL/GenBank/DDBJ whole genome shotgun (WGS) entry which is preliminary data.</text>
</comment>
<dbReference type="InterPro" id="IPR015424">
    <property type="entry name" value="PyrdxlP-dep_Trfase"/>
</dbReference>
<evidence type="ECO:0000256" key="4">
    <source>
        <dbReference type="HAMAP-Rule" id="MF_01970"/>
    </source>
</evidence>
<protein>
    <recommendedName>
        <fullName evidence="4 5">Kynureninase</fullName>
        <ecNumber evidence="4 5">3.7.1.3</ecNumber>
    </recommendedName>
    <alternativeName>
        <fullName evidence="4">L-kynurenine hydrolase</fullName>
    </alternativeName>
</protein>
<feature type="modified residue" description="N6-(pyridoxal phosphate)lysine" evidence="4">
    <location>
        <position position="229"/>
    </location>
</feature>
<comment type="cofactor">
    <cofactor evidence="4 6">
        <name>pyridoxal 5'-phosphate</name>
        <dbReference type="ChEBI" id="CHEBI:597326"/>
    </cofactor>
</comment>
<feature type="binding site" evidence="4">
    <location>
        <position position="203"/>
    </location>
    <ligand>
        <name>pyridoxal 5'-phosphate</name>
        <dbReference type="ChEBI" id="CHEBI:597326"/>
    </ligand>
</feature>
<feature type="binding site" evidence="4">
    <location>
        <position position="228"/>
    </location>
    <ligand>
        <name>pyridoxal 5'-phosphate</name>
        <dbReference type="ChEBI" id="CHEBI:597326"/>
    </ligand>
</feature>
<dbReference type="GO" id="GO:0097053">
    <property type="term" value="P:L-kynurenine catabolic process"/>
    <property type="evidence" value="ECO:0007669"/>
    <property type="project" value="UniProtKB-UniRule"/>
</dbReference>
<accession>S9QIF9</accession>
<feature type="binding site" evidence="4">
    <location>
        <begin position="131"/>
        <end position="134"/>
    </location>
    <ligand>
        <name>pyridoxal 5'-phosphate</name>
        <dbReference type="ChEBI" id="CHEBI:597326"/>
    </ligand>
</feature>
<feature type="binding site" evidence="4">
    <location>
        <position position="206"/>
    </location>
    <ligand>
        <name>pyridoxal 5'-phosphate</name>
        <dbReference type="ChEBI" id="CHEBI:597326"/>
    </ligand>
</feature>
<dbReference type="GO" id="GO:0019441">
    <property type="term" value="P:L-tryptophan catabolic process to kynurenine"/>
    <property type="evidence" value="ECO:0007669"/>
    <property type="project" value="TreeGrafter"/>
</dbReference>
<comment type="pathway">
    <text evidence="4 6">Amino-acid degradation; L-kynurenine degradation; L-alanine and anthranilate from L-kynurenine: step 1/1.</text>
</comment>
<comment type="similarity">
    <text evidence="4 6">Belongs to the kynureninase family.</text>
</comment>
<dbReference type="GO" id="GO:0030429">
    <property type="term" value="F:kynureninase activity"/>
    <property type="evidence" value="ECO:0007669"/>
    <property type="project" value="UniProtKB-UniRule"/>
</dbReference>
<dbReference type="STRING" id="1123360.thalar_00696"/>
<dbReference type="RefSeq" id="WP_021101765.1">
    <property type="nucleotide sequence ID" value="NZ_KE557312.1"/>
</dbReference>
<dbReference type="GO" id="GO:0009435">
    <property type="term" value="P:NAD+ biosynthetic process"/>
    <property type="evidence" value="ECO:0007669"/>
    <property type="project" value="UniProtKB-UniRule"/>
</dbReference>
<comment type="catalytic activity">
    <reaction evidence="6">
        <text>3-hydroxy-L-kynurenine + H2O = 3-hydroxyanthranilate + L-alanine + H(+)</text>
        <dbReference type="Rhea" id="RHEA:25143"/>
        <dbReference type="ChEBI" id="CHEBI:15377"/>
        <dbReference type="ChEBI" id="CHEBI:15378"/>
        <dbReference type="ChEBI" id="CHEBI:36559"/>
        <dbReference type="ChEBI" id="CHEBI:57972"/>
        <dbReference type="ChEBI" id="CHEBI:58125"/>
        <dbReference type="EC" id="3.7.1.3"/>
    </reaction>
</comment>
<dbReference type="AlphaFoldDB" id="S9QIF9"/>
<sequence>MNAHSAKITRADTIEMDSADPIAHLRDRFELPANDIYLDGNSLGALPLGVMERLEKAVKKEWGQGLIRSWNDADWYPAPQRAGAAIARIIGADDDEVIVCDSISVNLFKLLVGALRMRKDRKIIVSEIGNFPTDVYINTEVAEMMGCELRCVMPEEVESAIDAAGEDLALVQLTHVHYKSGRIYDMPGITKRAQDLGGLVIWDLAHSAGALPVQLNECNADFAVGCGYKYLNGGPGAPAFVFVARRHFDDMNQPLRGWHGHAEPFSFTQEYKPHPTIDQMLTGTASQLATLALETAMEAFKDVDMTVLRQKNMALGDLFIALVEQELGGMGFELASPKDAETRGSQVSLTHENGYAIVQALIERGVVGDFRAPDILRFGFAAPYVRYVDIWDSVAHIREVMETGEWDRPEFKERRAVT</sequence>
<dbReference type="Proteomes" id="UP000015351">
    <property type="component" value="Unassembled WGS sequence"/>
</dbReference>
<comment type="subunit">
    <text evidence="4 6">Homodimer.</text>
</comment>
<keyword evidence="3 4" id="KW-0663">Pyridoxal phosphate</keyword>
<gene>
    <name evidence="4" type="primary">kynU</name>
    <name evidence="7" type="ORF">thalar_00696</name>
</gene>
<dbReference type="InterPro" id="IPR010111">
    <property type="entry name" value="Kynureninase"/>
</dbReference>
<dbReference type="InterPro" id="IPR015421">
    <property type="entry name" value="PyrdxlP-dep_Trfase_major"/>
</dbReference>
<dbReference type="GO" id="GO:0043420">
    <property type="term" value="P:anthranilate metabolic process"/>
    <property type="evidence" value="ECO:0007669"/>
    <property type="project" value="TreeGrafter"/>
</dbReference>
<dbReference type="HOGENOM" id="CLU_003433_4_1_5"/>
<comment type="function">
    <text evidence="4 6">Catalyzes the cleavage of L-kynurenine (L-Kyn) and L-3-hydroxykynurenine (L-3OHKyn) into anthranilic acid (AA) and 3-hydroxyanthranilic acid (3-OHAA), respectively.</text>
</comment>
<dbReference type="GO" id="GO:0019805">
    <property type="term" value="P:quinolinate biosynthetic process"/>
    <property type="evidence" value="ECO:0007669"/>
    <property type="project" value="UniProtKB-UniRule"/>
</dbReference>
<evidence type="ECO:0000256" key="5">
    <source>
        <dbReference type="NCBIfam" id="TIGR01814"/>
    </source>
</evidence>
<feature type="binding site" evidence="4">
    <location>
        <position position="174"/>
    </location>
    <ligand>
        <name>pyridoxal 5'-phosphate</name>
        <dbReference type="ChEBI" id="CHEBI:597326"/>
    </ligand>
</feature>
<dbReference type="SUPFAM" id="SSF53383">
    <property type="entry name" value="PLP-dependent transferases"/>
    <property type="match status" value="1"/>
</dbReference>
<dbReference type="Pfam" id="PF22580">
    <property type="entry name" value="KYNU_C"/>
    <property type="match status" value="1"/>
</dbReference>
<evidence type="ECO:0000313" key="8">
    <source>
        <dbReference type="Proteomes" id="UP000015351"/>
    </source>
</evidence>
<comment type="pathway">
    <text evidence="4 6">Cofactor biosynthesis; NAD(+) biosynthesis; quinolinate from L-kynurenine: step 2/3.</text>
</comment>
<dbReference type="UniPathway" id="UPA00253">
    <property type="reaction ID" value="UER00329"/>
</dbReference>
<evidence type="ECO:0000256" key="2">
    <source>
        <dbReference type="ARBA" id="ARBA00022801"/>
    </source>
</evidence>
<feature type="binding site" evidence="4">
    <location>
        <position position="103"/>
    </location>
    <ligand>
        <name>pyridoxal 5'-phosphate</name>
        <dbReference type="ChEBI" id="CHEBI:597326"/>
    </ligand>
</feature>
<comment type="catalytic activity">
    <reaction evidence="4 6">
        <text>L-kynurenine + H2O = anthranilate + L-alanine + H(+)</text>
        <dbReference type="Rhea" id="RHEA:16813"/>
        <dbReference type="ChEBI" id="CHEBI:15377"/>
        <dbReference type="ChEBI" id="CHEBI:15378"/>
        <dbReference type="ChEBI" id="CHEBI:16567"/>
        <dbReference type="ChEBI" id="CHEBI:57959"/>
        <dbReference type="ChEBI" id="CHEBI:57972"/>
        <dbReference type="EC" id="3.7.1.3"/>
    </reaction>
</comment>
<name>S9QIF9_9RHOB</name>
<dbReference type="PANTHER" id="PTHR14084:SF0">
    <property type="entry name" value="KYNURENINASE"/>
    <property type="match status" value="1"/>
</dbReference>
<dbReference type="GO" id="GO:0005737">
    <property type="term" value="C:cytoplasm"/>
    <property type="evidence" value="ECO:0007669"/>
    <property type="project" value="UniProtKB-UniRule"/>
</dbReference>
<feature type="binding site" evidence="4">
    <location>
        <position position="258"/>
    </location>
    <ligand>
        <name>pyridoxal 5'-phosphate</name>
        <dbReference type="ChEBI" id="CHEBI:597326"/>
    </ligand>
</feature>
<dbReference type="PATRIC" id="fig|1123360.3.peg.688"/>